<feature type="compositionally biased region" description="Low complexity" evidence="2">
    <location>
        <begin position="1473"/>
        <end position="1482"/>
    </location>
</feature>
<feature type="compositionally biased region" description="Basic and acidic residues" evidence="2">
    <location>
        <begin position="1140"/>
        <end position="1150"/>
    </location>
</feature>
<dbReference type="CDD" id="cd14728">
    <property type="entry name" value="Ere-like"/>
    <property type="match status" value="1"/>
</dbReference>
<feature type="compositionally biased region" description="Basic residues" evidence="2">
    <location>
        <begin position="1303"/>
        <end position="1325"/>
    </location>
</feature>
<feature type="compositionally biased region" description="Low complexity" evidence="2">
    <location>
        <begin position="1206"/>
        <end position="1226"/>
    </location>
</feature>
<feature type="compositionally biased region" description="Basic residues" evidence="2">
    <location>
        <begin position="846"/>
        <end position="855"/>
    </location>
</feature>
<dbReference type="Proteomes" id="UP000005143">
    <property type="component" value="Unassembled WGS sequence"/>
</dbReference>
<keyword evidence="1" id="KW-0479">Metal-binding</keyword>
<feature type="compositionally biased region" description="Basic and acidic residues" evidence="2">
    <location>
        <begin position="1532"/>
        <end position="1550"/>
    </location>
</feature>
<feature type="compositionally biased region" description="Low complexity" evidence="2">
    <location>
        <begin position="1171"/>
        <end position="1191"/>
    </location>
</feature>
<keyword evidence="1" id="KW-0408">Iron</keyword>
<feature type="compositionally biased region" description="Basic residues" evidence="2">
    <location>
        <begin position="476"/>
        <end position="485"/>
    </location>
</feature>
<dbReference type="GO" id="GO:0004497">
    <property type="term" value="F:monooxygenase activity"/>
    <property type="evidence" value="ECO:0007669"/>
    <property type="project" value="InterPro"/>
</dbReference>
<evidence type="ECO:0000256" key="1">
    <source>
        <dbReference type="PIRSR" id="PIRSR602401-1"/>
    </source>
</evidence>
<feature type="compositionally biased region" description="Basic and acidic residues" evidence="2">
    <location>
        <begin position="1061"/>
        <end position="1070"/>
    </location>
</feature>
<feature type="compositionally biased region" description="Gly residues" evidence="2">
    <location>
        <begin position="791"/>
        <end position="807"/>
    </location>
</feature>
<dbReference type="SUPFAM" id="SSF48264">
    <property type="entry name" value="Cytochrome P450"/>
    <property type="match status" value="1"/>
</dbReference>
<dbReference type="GO" id="GO:0032259">
    <property type="term" value="P:methylation"/>
    <property type="evidence" value="ECO:0007669"/>
    <property type="project" value="UniProtKB-KW"/>
</dbReference>
<feature type="compositionally biased region" description="Basic and acidic residues" evidence="2">
    <location>
        <begin position="1026"/>
        <end position="1045"/>
    </location>
</feature>
<feature type="compositionally biased region" description="Low complexity" evidence="2">
    <location>
        <begin position="1414"/>
        <end position="1438"/>
    </location>
</feature>
<dbReference type="InterPro" id="IPR007815">
    <property type="entry name" value="Emycin_Estase"/>
</dbReference>
<evidence type="ECO:0000313" key="3">
    <source>
        <dbReference type="EMBL" id="EHN11899.1"/>
    </source>
</evidence>
<evidence type="ECO:0000256" key="2">
    <source>
        <dbReference type="SAM" id="MobiDB-lite"/>
    </source>
</evidence>
<feature type="compositionally biased region" description="Basic residues" evidence="2">
    <location>
        <begin position="1380"/>
        <end position="1389"/>
    </location>
</feature>
<name>H0E333_9ACTN</name>
<feature type="compositionally biased region" description="Low complexity" evidence="2">
    <location>
        <begin position="1262"/>
        <end position="1272"/>
    </location>
</feature>
<evidence type="ECO:0000313" key="4">
    <source>
        <dbReference type="Proteomes" id="UP000005143"/>
    </source>
</evidence>
<dbReference type="Gene3D" id="3.30.1870.10">
    <property type="entry name" value="EreA-like, domain 2"/>
    <property type="match status" value="1"/>
</dbReference>
<feature type="compositionally biased region" description="Basic and acidic residues" evidence="2">
    <location>
        <begin position="1248"/>
        <end position="1261"/>
    </location>
</feature>
<dbReference type="GO" id="GO:0005506">
    <property type="term" value="F:iron ion binding"/>
    <property type="evidence" value="ECO:0007669"/>
    <property type="project" value="InterPro"/>
</dbReference>
<dbReference type="InterPro" id="IPR001128">
    <property type="entry name" value="Cyt_P450"/>
</dbReference>
<dbReference type="EC" id="2.1.1.77" evidence="3"/>
<keyword evidence="3" id="KW-0808">Transferase</keyword>
<feature type="compositionally biased region" description="Basic and acidic residues" evidence="2">
    <location>
        <begin position="1110"/>
        <end position="1120"/>
    </location>
</feature>
<organism evidence="3 4">
    <name type="scientific">Patulibacter medicamentivorans</name>
    <dbReference type="NCBI Taxonomy" id="1097667"/>
    <lineage>
        <taxon>Bacteria</taxon>
        <taxon>Bacillati</taxon>
        <taxon>Actinomycetota</taxon>
        <taxon>Thermoleophilia</taxon>
        <taxon>Solirubrobacterales</taxon>
        <taxon>Patulibacteraceae</taxon>
        <taxon>Patulibacter</taxon>
    </lineage>
</organism>
<keyword evidence="1" id="KW-0349">Heme</keyword>
<dbReference type="CDD" id="cd11053">
    <property type="entry name" value="CYP110-like"/>
    <property type="match status" value="1"/>
</dbReference>
<feature type="compositionally biased region" description="Low complexity" evidence="2">
    <location>
        <begin position="714"/>
        <end position="726"/>
    </location>
</feature>
<dbReference type="Gene3D" id="1.10.630.10">
    <property type="entry name" value="Cytochrome P450"/>
    <property type="match status" value="1"/>
</dbReference>
<keyword evidence="3" id="KW-0489">Methyltransferase</keyword>
<dbReference type="InterPro" id="IPR036396">
    <property type="entry name" value="Cyt_P450_sf"/>
</dbReference>
<dbReference type="InterPro" id="IPR052036">
    <property type="entry name" value="Hydrolase/PRTase-associated"/>
</dbReference>
<reference evidence="3 4" key="1">
    <citation type="journal article" date="2013" name="Biodegradation">
        <title>Quantitative proteomic analysis of ibuprofen-degrading Patulibacter sp. strain I11.</title>
        <authorList>
            <person name="Almeida B."/>
            <person name="Kjeldal H."/>
            <person name="Lolas I."/>
            <person name="Knudsen A.D."/>
            <person name="Carvalho G."/>
            <person name="Nielsen K.L."/>
            <person name="Barreto Crespo M.T."/>
            <person name="Stensballe A."/>
            <person name="Nielsen J.L."/>
        </authorList>
    </citation>
    <scope>NUCLEOTIDE SEQUENCE [LARGE SCALE GENOMIC DNA]</scope>
    <source>
        <strain evidence="3 4">I11</strain>
    </source>
</reference>
<protein>
    <submittedName>
        <fullName evidence="3">Protein-L-isoaspartate O-methyltransferase</fullName>
        <ecNumber evidence="3">2.1.1.77</ecNumber>
    </submittedName>
</protein>
<dbReference type="SUPFAM" id="SSF159501">
    <property type="entry name" value="EreA/ChaN-like"/>
    <property type="match status" value="1"/>
</dbReference>
<dbReference type="Pfam" id="PF00067">
    <property type="entry name" value="p450"/>
    <property type="match status" value="1"/>
</dbReference>
<feature type="compositionally biased region" description="Basic and acidic residues" evidence="2">
    <location>
        <begin position="829"/>
        <end position="845"/>
    </location>
</feature>
<comment type="caution">
    <text evidence="3">The sequence shown here is derived from an EMBL/GenBank/DDBJ whole genome shotgun (WGS) entry which is preliminary data.</text>
</comment>
<keyword evidence="4" id="KW-1185">Reference proteome</keyword>
<dbReference type="GO" id="GO:0016705">
    <property type="term" value="F:oxidoreductase activity, acting on paired donors, with incorporation or reduction of molecular oxygen"/>
    <property type="evidence" value="ECO:0007669"/>
    <property type="project" value="InterPro"/>
</dbReference>
<proteinExistence type="predicted"/>
<feature type="region of interest" description="Disordered" evidence="2">
    <location>
        <begin position="433"/>
        <end position="1618"/>
    </location>
</feature>
<feature type="compositionally biased region" description="Basic and acidic residues" evidence="2">
    <location>
        <begin position="1483"/>
        <end position="1505"/>
    </location>
</feature>
<feature type="compositionally biased region" description="Basic residues" evidence="2">
    <location>
        <begin position="1005"/>
        <end position="1014"/>
    </location>
</feature>
<dbReference type="PRINTS" id="PR00463">
    <property type="entry name" value="EP450I"/>
</dbReference>
<dbReference type="PANTHER" id="PTHR31299:SF0">
    <property type="entry name" value="ESTERASE, PUTATIVE (AFU_ORTHOLOGUE AFUA_1G05850)-RELATED"/>
    <property type="match status" value="1"/>
</dbReference>
<dbReference type="PROSITE" id="PS00086">
    <property type="entry name" value="CYTOCHROME_P450"/>
    <property type="match status" value="1"/>
</dbReference>
<feature type="compositionally biased region" description="Basic residues" evidence="2">
    <location>
        <begin position="664"/>
        <end position="675"/>
    </location>
</feature>
<feature type="compositionally biased region" description="Basic and acidic residues" evidence="2">
    <location>
        <begin position="977"/>
        <end position="986"/>
    </location>
</feature>
<dbReference type="PANTHER" id="PTHR31299">
    <property type="entry name" value="ESTERASE, PUTATIVE (AFU_ORTHOLOGUE AFUA_1G05850)-RELATED"/>
    <property type="match status" value="1"/>
</dbReference>
<feature type="compositionally biased region" description="Low complexity" evidence="2">
    <location>
        <begin position="645"/>
        <end position="657"/>
    </location>
</feature>
<feature type="compositionally biased region" description="Basic and acidic residues" evidence="2">
    <location>
        <begin position="1362"/>
        <end position="1375"/>
    </location>
</feature>
<dbReference type="EMBL" id="AGUD01000057">
    <property type="protein sequence ID" value="EHN11899.1"/>
    <property type="molecule type" value="Genomic_DNA"/>
</dbReference>
<dbReference type="GO" id="GO:0046677">
    <property type="term" value="P:response to antibiotic"/>
    <property type="evidence" value="ECO:0007669"/>
    <property type="project" value="InterPro"/>
</dbReference>
<feature type="compositionally biased region" description="Basic and acidic residues" evidence="2">
    <location>
        <begin position="876"/>
        <end position="921"/>
    </location>
</feature>
<accession>H0E333</accession>
<feature type="compositionally biased region" description="Low complexity" evidence="2">
    <location>
        <begin position="514"/>
        <end position="524"/>
    </location>
</feature>
<dbReference type="PATRIC" id="fig|1097667.3.peg.1197"/>
<dbReference type="Gene3D" id="1.20.1440.30">
    <property type="entry name" value="Biosynthetic Protein domain"/>
    <property type="match status" value="1"/>
</dbReference>
<feature type="compositionally biased region" description="Basic and acidic residues" evidence="2">
    <location>
        <begin position="1451"/>
        <end position="1462"/>
    </location>
</feature>
<dbReference type="GO" id="GO:0020037">
    <property type="term" value="F:heme binding"/>
    <property type="evidence" value="ECO:0007669"/>
    <property type="project" value="InterPro"/>
</dbReference>
<dbReference type="InterPro" id="IPR017972">
    <property type="entry name" value="Cyt_P450_CS"/>
</dbReference>
<comment type="cofactor">
    <cofactor evidence="1">
        <name>heme</name>
        <dbReference type="ChEBI" id="CHEBI:30413"/>
    </cofactor>
</comment>
<feature type="binding site" description="axial binding residue" evidence="1">
    <location>
        <position position="373"/>
    </location>
    <ligand>
        <name>heme</name>
        <dbReference type="ChEBI" id="CHEBI:30413"/>
    </ligand>
    <ligandPart>
        <name>Fe</name>
        <dbReference type="ChEBI" id="CHEBI:18248"/>
    </ligandPart>
</feature>
<dbReference type="PRINTS" id="PR00385">
    <property type="entry name" value="P450"/>
</dbReference>
<gene>
    <name evidence="3" type="ORF">PAI11_12000</name>
</gene>
<feature type="compositionally biased region" description="Low complexity" evidence="2">
    <location>
        <begin position="613"/>
        <end position="626"/>
    </location>
</feature>
<feature type="compositionally biased region" description="Basic residues" evidence="2">
    <location>
        <begin position="1506"/>
        <end position="1526"/>
    </location>
</feature>
<feature type="compositionally biased region" description="Basic residues" evidence="2">
    <location>
        <begin position="1398"/>
        <end position="1413"/>
    </location>
</feature>
<feature type="compositionally biased region" description="Basic residues" evidence="2">
    <location>
        <begin position="1560"/>
        <end position="1576"/>
    </location>
</feature>
<dbReference type="Gene3D" id="3.40.1660.10">
    <property type="entry name" value="EreA-like (biosynthetic domain)"/>
    <property type="match status" value="1"/>
</dbReference>
<feature type="compositionally biased region" description="Low complexity" evidence="2">
    <location>
        <begin position="559"/>
        <end position="577"/>
    </location>
</feature>
<dbReference type="GO" id="GO:0004719">
    <property type="term" value="F:protein-L-isoaspartate (D-aspartate) O-methyltransferase activity"/>
    <property type="evidence" value="ECO:0007669"/>
    <property type="project" value="UniProtKB-EC"/>
</dbReference>
<feature type="compositionally biased region" description="Basic residues" evidence="2">
    <location>
        <begin position="1192"/>
        <end position="1205"/>
    </location>
</feature>
<feature type="compositionally biased region" description="Basic and acidic residues" evidence="2">
    <location>
        <begin position="587"/>
        <end position="603"/>
    </location>
</feature>
<feature type="compositionally biased region" description="Low complexity" evidence="2">
    <location>
        <begin position="433"/>
        <end position="442"/>
    </location>
</feature>
<feature type="compositionally biased region" description="Basic and acidic residues" evidence="2">
    <location>
        <begin position="1078"/>
        <end position="1096"/>
    </location>
</feature>
<dbReference type="Pfam" id="PF05139">
    <property type="entry name" value="Erythro_esteras"/>
    <property type="match status" value="1"/>
</dbReference>
<feature type="compositionally biased region" description="Basic and acidic residues" evidence="2">
    <location>
        <begin position="760"/>
        <end position="775"/>
    </location>
</feature>
<dbReference type="InterPro" id="IPR002401">
    <property type="entry name" value="Cyt_P450_E_grp-I"/>
</dbReference>
<sequence>MPPGPPLPSLVSGAVYLSGRQAPMRAIQGRYGDAFTLKLPGYGRSVVVAEPGLVKQVFTAPAEVLHAGEQNPLKALLGQGSLFAMDEDRHLRERRLLLPPFHGERMHEYARIFEEEAQAAIAGWPVGERFRTLESLSQVTLNAILRAVFGAEGQELAGLRRVLPPLTVLGSRLAFAQFLRRDYGRWSPWARFLRHRREYDRHVMSLIARARRDPALQDRVDVLSLLLQATYEDGTPISDGDVADELLTILTAGHETTASTLAWAVERLRRHPAILRQLMEEAREGGRELREATIRELQRSRPVINGTGRTVMRPFELGSWLLPPGTLIMIGTRLLHEDPRFYDAPQAFDPTRFLDRKPDTYAWVPFGGGRRRCIGASFAHMELDIVLRTILTDVELAPTTDRDERWAFRGVAFAPGRGGQAVVRRRLTTTAATPAPAEAVAAWRGPSPDAPPATPDRRSRGPGRLGDSAGAEAGRRTVRAVRRASRPAPRRDGRGGSGRRAPGLDRGRRRADRAGLAPDLLPALRRPRRLLPDADAPRVGRRAPAGTRGGPRRRHGGAAHHAGLRALAGAPRSRPGAVPQPVAGIAPDRRARASRRRLAEPQVDRAVPAARHGPALRGRARSAAPRGRGDDLGQHPRARARRAGARALAARGGALPDLADDAGRHRRGAGGRGRRGAVGPAAPLTPATFVHGPSRRGARRPMPSVPTGPPQLRSAASAPLSPPGGALCVGPSPGRSGRPDRCAGGDWPVADRSGRYRARRGADRLQPHDRPDLRDRRRARRAALPAVDGAQHGGAGLPGDLPGGRAGSGRRLVRPTAGAAGAGDPARLPGDRAVDLRRRAADRAARGQRRRRPLARHPDLRPRPARLQDVPQVRRQVRDHGQADRAGEEAAEPARRRRDRPAVRDRRGLRGDRPAGDRVDADVLPAAGRRQGARVPAPRSRAERQRPAGAGAGRDLPVDVGLRRRQPPDQPLRRHHDLGGADDPRRAVRRPAGGADGVPGPDPARRRHDRRRRDRVGDAVPQLPDGDDHLGDRADRLPAGREQRGPADGLPADGQRPSGAGDHRDPDRLVAARRARRAAGDPDRRGDPGRDPRAVGDPRGAARASVPGGRRGDRAGDRPRARGRSLTTGRRPRFSAAIRGELRSSLRRGTDGPAAGGGQDRRHGVRRSPRGRTGPGRPAAIARRAAAGGRRAPARRRPRRLRGRPRAAGAARRARGPQARRAQQPRAGDRGDRRGRARAAGQRQRPPRRGDAGPDRPDRSARGPGAAPAGRALPRRPPAARGPRPDRDRRRRRPRDRPDRPGRRSRAPRPRRPHDRGRRPGRRPRVREPGRRGGQRGRLRVDPEPALRRRPLVPRLLAGRGRRGDRAAGRGRDARASPARGRRRRARRDARRDAGRHARDRHPRRRRRAHRRSGAAAARPRTGAVRPRQRQQPAEPAQSRGRRDAQRRRLRDVAVRPADRARVPRSPPRLRHPAAGAAPGAGDPDRPGGRRHPQAADRLLRGVDRRRGRAPGRCRRRRRRPCRRLARGAPGPRDRPAAPGRRADAADRRQRGPGGARAQPPRRRPAAQRAPGRGRRGREPPVRGARNAGDRRRAGPRLVRRPPAGARARHPDRDGGMIPMSAPATLPLGEQTTLAAIRRAAHPLTGDRRDYDALLARIGDARIVLLGEGSHGTHEFYRERARITKRLIAEQGFTAVAIEGDWPDAHRVSRYIRGAREDGDAEEALRGFRRFPTWMWRNSDVVDLVGWLRAHNDGLHHTARQVGFYGLDLYSLGASMTSVIDYLDRQDPDAANRARVRYACLQPYSGEGSGYGRAVLQGVGEPCRRRVMEQLVDLRRGAGEYLRHDGIAAEDEQFFAEQNAAVVADAEEYYRTMLADHAGSWNLRDRHMADTLDHLLAHLDRHGGTARIVVWAHNSHVGDARATEMHHRGELNIGQLLRERHGRDVVSVGFTTYAGTVTAADEWGAPAQRKRVRRALPDSVETLMHGTGIPAFLLCPLTAGDAGHALREPRLERAIGVIYRPRAERQSHYFAASAAQQFDALVHIDRTRAVEPLERTQTWDLGEPPETYPSAL</sequence>